<evidence type="ECO:0000256" key="2">
    <source>
        <dbReference type="ARBA" id="ARBA00007441"/>
    </source>
</evidence>
<dbReference type="GO" id="GO:0030170">
    <property type="term" value="F:pyridoxal phosphate binding"/>
    <property type="evidence" value="ECO:0007669"/>
    <property type="project" value="InterPro"/>
</dbReference>
<dbReference type="SUPFAM" id="SSF53383">
    <property type="entry name" value="PLP-dependent transferases"/>
    <property type="match status" value="2"/>
</dbReference>
<sequence length="350" mass="38877">MGTSLFIVTSVQTLSGTGGLRVAADFLHGVLKYDTVYYSSPTWGNHRLIFQLAGFKNLCTYRYWDAAKRGLNFEGMLEDLSNAPENAVVILHSCAHNPTGVDPTQDQWKKIADVVEKKKLFPLFDSAYQGFASGDLDNDAWAVRYFADRGFEMMGTQSFSKNFGLYSEDGWWADLSFLALFPSRLQIINCQLTNTPSAADERIGNLVLVLKEASVITPVRSQLTLLVRGSYSNPPCHGARIVSKVLNDPALFEEWKGSIRTMSGRIKEMRQGLRQRLEKLGTPGIWDHITAQIGMFSFTGMTAEQAKHLAEKYHIFILSSGRINMCGLTTGNIDYVAEAIHDAVSNIAKA</sequence>
<feature type="domain" description="Aminotransferase class I/classII large" evidence="8">
    <location>
        <begin position="9"/>
        <end position="166"/>
    </location>
</feature>
<reference evidence="9" key="1">
    <citation type="submission" date="2020-07" db="EMBL/GenBank/DDBJ databases">
        <title>The High-quality genome of the commercially important snow crab, Chionoecetes opilio.</title>
        <authorList>
            <person name="Jeong J.-H."/>
            <person name="Ryu S."/>
        </authorList>
    </citation>
    <scope>NUCLEOTIDE SEQUENCE</scope>
    <source>
        <strain evidence="9">MADBK_172401_WGS</strain>
        <tissue evidence="9">Digestive gland</tissue>
    </source>
</reference>
<dbReference type="Pfam" id="PF00155">
    <property type="entry name" value="Aminotran_1_2"/>
    <property type="match status" value="2"/>
</dbReference>
<evidence type="ECO:0000259" key="8">
    <source>
        <dbReference type="Pfam" id="PF00155"/>
    </source>
</evidence>
<dbReference type="GO" id="GO:0004069">
    <property type="term" value="F:L-aspartate:2-oxoglutarate aminotransferase activity"/>
    <property type="evidence" value="ECO:0007669"/>
    <property type="project" value="UniProtKB-EC"/>
</dbReference>
<dbReference type="PRINTS" id="PR00799">
    <property type="entry name" value="TRANSAMINASE"/>
</dbReference>
<keyword evidence="6" id="KW-0808">Transferase</keyword>
<organism evidence="9 10">
    <name type="scientific">Chionoecetes opilio</name>
    <name type="common">Atlantic snow crab</name>
    <name type="synonym">Cancer opilio</name>
    <dbReference type="NCBI Taxonomy" id="41210"/>
    <lineage>
        <taxon>Eukaryota</taxon>
        <taxon>Metazoa</taxon>
        <taxon>Ecdysozoa</taxon>
        <taxon>Arthropoda</taxon>
        <taxon>Crustacea</taxon>
        <taxon>Multicrustacea</taxon>
        <taxon>Malacostraca</taxon>
        <taxon>Eumalacostraca</taxon>
        <taxon>Eucarida</taxon>
        <taxon>Decapoda</taxon>
        <taxon>Pleocyemata</taxon>
        <taxon>Brachyura</taxon>
        <taxon>Eubrachyura</taxon>
        <taxon>Majoidea</taxon>
        <taxon>Majidae</taxon>
        <taxon>Chionoecetes</taxon>
    </lineage>
</organism>
<evidence type="ECO:0000256" key="4">
    <source>
        <dbReference type="ARBA" id="ARBA00012753"/>
    </source>
</evidence>
<dbReference type="CDD" id="cd00609">
    <property type="entry name" value="AAT_like"/>
    <property type="match status" value="1"/>
</dbReference>
<evidence type="ECO:0000256" key="1">
    <source>
        <dbReference type="ARBA" id="ARBA00001933"/>
    </source>
</evidence>
<protein>
    <recommendedName>
        <fullName evidence="4">aspartate transaminase</fullName>
        <ecNumber evidence="4">2.6.1.1</ecNumber>
    </recommendedName>
</protein>
<dbReference type="PANTHER" id="PTHR11879:SF55">
    <property type="entry name" value="GLUTAMATE OXALOACETATE TRANSAMINASE 1, ISOFORM B"/>
    <property type="match status" value="1"/>
</dbReference>
<name>A0A8J5CB95_CHIOP</name>
<dbReference type="EC" id="2.6.1.1" evidence="4"/>
<dbReference type="InterPro" id="IPR015424">
    <property type="entry name" value="PyrdxlP-dep_Trfase"/>
</dbReference>
<dbReference type="EMBL" id="JACEEZ010015671">
    <property type="protein sequence ID" value="KAG0718698.1"/>
    <property type="molecule type" value="Genomic_DNA"/>
</dbReference>
<accession>A0A8J5CB95</accession>
<keyword evidence="7" id="KW-0663">Pyridoxal phosphate</keyword>
<proteinExistence type="inferred from homology"/>
<comment type="cofactor">
    <cofactor evidence="1">
        <name>pyridoxal 5'-phosphate</name>
        <dbReference type="ChEBI" id="CHEBI:597326"/>
    </cofactor>
</comment>
<comment type="similarity">
    <text evidence="2">Belongs to the class-I pyridoxal-phosphate-dependent aminotransferase family.</text>
</comment>
<evidence type="ECO:0000256" key="5">
    <source>
        <dbReference type="ARBA" id="ARBA00022576"/>
    </source>
</evidence>
<dbReference type="InterPro" id="IPR000796">
    <property type="entry name" value="Asp_trans"/>
</dbReference>
<dbReference type="PANTHER" id="PTHR11879">
    <property type="entry name" value="ASPARTATE AMINOTRANSFERASE"/>
    <property type="match status" value="1"/>
</dbReference>
<dbReference type="OrthoDB" id="6752799at2759"/>
<gene>
    <name evidence="9" type="primary">GOT1</name>
    <name evidence="9" type="ORF">GWK47_007541</name>
</gene>
<evidence type="ECO:0000313" key="10">
    <source>
        <dbReference type="Proteomes" id="UP000770661"/>
    </source>
</evidence>
<evidence type="ECO:0000256" key="3">
    <source>
        <dbReference type="ARBA" id="ARBA00011738"/>
    </source>
</evidence>
<evidence type="ECO:0000256" key="6">
    <source>
        <dbReference type="ARBA" id="ARBA00022679"/>
    </source>
</evidence>
<keyword evidence="5 9" id="KW-0032">Aminotransferase</keyword>
<dbReference type="Proteomes" id="UP000770661">
    <property type="component" value="Unassembled WGS sequence"/>
</dbReference>
<keyword evidence="10" id="KW-1185">Reference proteome</keyword>
<evidence type="ECO:0000313" key="9">
    <source>
        <dbReference type="EMBL" id="KAG0718698.1"/>
    </source>
</evidence>
<dbReference type="GO" id="GO:0006532">
    <property type="term" value="P:aspartate biosynthetic process"/>
    <property type="evidence" value="ECO:0007669"/>
    <property type="project" value="TreeGrafter"/>
</dbReference>
<dbReference type="Gene3D" id="3.90.1150.10">
    <property type="entry name" value="Aspartate Aminotransferase, domain 1"/>
    <property type="match status" value="1"/>
</dbReference>
<dbReference type="GO" id="GO:0005829">
    <property type="term" value="C:cytosol"/>
    <property type="evidence" value="ECO:0007669"/>
    <property type="project" value="TreeGrafter"/>
</dbReference>
<comment type="subunit">
    <text evidence="3">Homodimer.</text>
</comment>
<evidence type="ECO:0000256" key="7">
    <source>
        <dbReference type="ARBA" id="ARBA00022898"/>
    </source>
</evidence>
<dbReference type="InterPro" id="IPR004839">
    <property type="entry name" value="Aminotransferase_I/II_large"/>
</dbReference>
<dbReference type="AlphaFoldDB" id="A0A8J5CB95"/>
<feature type="domain" description="Aminotransferase class I/classII large" evidence="8">
    <location>
        <begin position="199"/>
        <end position="340"/>
    </location>
</feature>
<dbReference type="InterPro" id="IPR015421">
    <property type="entry name" value="PyrdxlP-dep_Trfase_major"/>
</dbReference>
<dbReference type="InterPro" id="IPR015422">
    <property type="entry name" value="PyrdxlP-dep_Trfase_small"/>
</dbReference>
<dbReference type="Gene3D" id="3.40.640.10">
    <property type="entry name" value="Type I PLP-dependent aspartate aminotransferase-like (Major domain)"/>
    <property type="match status" value="2"/>
</dbReference>
<comment type="caution">
    <text evidence="9">The sequence shown here is derived from an EMBL/GenBank/DDBJ whole genome shotgun (WGS) entry which is preliminary data.</text>
</comment>